<protein>
    <submittedName>
        <fullName evidence="3">Sigma factor binding protein 1, chloroplastic-like</fullName>
    </submittedName>
</protein>
<evidence type="ECO:0000259" key="1">
    <source>
        <dbReference type="Pfam" id="PF05678"/>
    </source>
</evidence>
<dbReference type="KEGG" id="mcha:111012954"/>
<gene>
    <name evidence="3" type="primary">LOC111012954</name>
</gene>
<organism evidence="2 3">
    <name type="scientific">Momordica charantia</name>
    <name type="common">Bitter gourd</name>
    <name type="synonym">Balsam pear</name>
    <dbReference type="NCBI Taxonomy" id="3673"/>
    <lineage>
        <taxon>Eukaryota</taxon>
        <taxon>Viridiplantae</taxon>
        <taxon>Streptophyta</taxon>
        <taxon>Embryophyta</taxon>
        <taxon>Tracheophyta</taxon>
        <taxon>Spermatophyta</taxon>
        <taxon>Magnoliopsida</taxon>
        <taxon>eudicotyledons</taxon>
        <taxon>Gunneridae</taxon>
        <taxon>Pentapetalae</taxon>
        <taxon>rosids</taxon>
        <taxon>fabids</taxon>
        <taxon>Cucurbitales</taxon>
        <taxon>Cucurbitaceae</taxon>
        <taxon>Momordiceae</taxon>
        <taxon>Momordica</taxon>
    </lineage>
</organism>
<dbReference type="AlphaFoldDB" id="A0A6J1CME4"/>
<accession>A0A6J1CME4</accession>
<dbReference type="PANTHER" id="PTHR33624">
    <property type="entry name" value="SIGMA FACTOR BINDING PROTEIN 1, CHLOROPLASTIC"/>
    <property type="match status" value="1"/>
</dbReference>
<dbReference type="Proteomes" id="UP000504603">
    <property type="component" value="Unplaced"/>
</dbReference>
<sequence length="108" mass="11937">MEKPIKVKYISNPMMVKANSESEFREIVQRLTGQNSPDDAFESPAFGGEEELNHAFYPPPPSTAVSTDPKGYYGLVSGKVGELGEGCFRQDEMQGFSGFQASCVNTYW</sequence>
<dbReference type="GeneID" id="111012954"/>
<feature type="domain" description="VQ" evidence="1">
    <location>
        <begin position="10"/>
        <end position="37"/>
    </location>
</feature>
<dbReference type="InterPro" id="IPR008889">
    <property type="entry name" value="VQ"/>
</dbReference>
<keyword evidence="2" id="KW-1185">Reference proteome</keyword>
<dbReference type="PANTHER" id="PTHR33624:SF2">
    <property type="entry name" value="SIGMA FACTOR BINDING PROTEIN 1, CHLOROPLASTIC"/>
    <property type="match status" value="1"/>
</dbReference>
<dbReference type="InterPro" id="IPR039335">
    <property type="entry name" value="SIB1/2"/>
</dbReference>
<dbReference type="RefSeq" id="XP_022142960.1">
    <property type="nucleotide sequence ID" value="XM_022287268.1"/>
</dbReference>
<reference evidence="3" key="1">
    <citation type="submission" date="2025-08" db="UniProtKB">
        <authorList>
            <consortium name="RefSeq"/>
        </authorList>
    </citation>
    <scope>IDENTIFICATION</scope>
    <source>
        <strain evidence="3">OHB3-1</strain>
    </source>
</reference>
<evidence type="ECO:0000313" key="2">
    <source>
        <dbReference type="Proteomes" id="UP000504603"/>
    </source>
</evidence>
<name>A0A6J1CME4_MOMCH</name>
<proteinExistence type="predicted"/>
<dbReference type="OrthoDB" id="1929840at2759"/>
<evidence type="ECO:0000313" key="3">
    <source>
        <dbReference type="RefSeq" id="XP_022142960.1"/>
    </source>
</evidence>
<dbReference type="Pfam" id="PF05678">
    <property type="entry name" value="VQ"/>
    <property type="match status" value="1"/>
</dbReference>